<name>A0AAW0Y104_CHEQU</name>
<evidence type="ECO:0000256" key="2">
    <source>
        <dbReference type="ARBA" id="ARBA00022490"/>
    </source>
</evidence>
<dbReference type="GO" id="GO:0005885">
    <property type="term" value="C:Arp2/3 protein complex"/>
    <property type="evidence" value="ECO:0007669"/>
    <property type="project" value="InterPro"/>
</dbReference>
<comment type="subcellular location">
    <subcellularLocation>
        <location evidence="1">Cytoplasm</location>
    </subcellularLocation>
</comment>
<keyword evidence="3" id="KW-0853">WD repeat</keyword>
<proteinExistence type="predicted"/>
<keyword evidence="5" id="KW-0206">Cytoskeleton</keyword>
<dbReference type="EMBL" id="JARKIK010000019">
    <property type="protein sequence ID" value="KAK8745771.1"/>
    <property type="molecule type" value="Genomic_DNA"/>
</dbReference>
<organism evidence="6 7">
    <name type="scientific">Cherax quadricarinatus</name>
    <name type="common">Australian red claw crayfish</name>
    <dbReference type="NCBI Taxonomy" id="27406"/>
    <lineage>
        <taxon>Eukaryota</taxon>
        <taxon>Metazoa</taxon>
        <taxon>Ecdysozoa</taxon>
        <taxon>Arthropoda</taxon>
        <taxon>Crustacea</taxon>
        <taxon>Multicrustacea</taxon>
        <taxon>Malacostraca</taxon>
        <taxon>Eumalacostraca</taxon>
        <taxon>Eucarida</taxon>
        <taxon>Decapoda</taxon>
        <taxon>Pleocyemata</taxon>
        <taxon>Astacidea</taxon>
        <taxon>Parastacoidea</taxon>
        <taxon>Parastacidae</taxon>
        <taxon>Cherax</taxon>
    </lineage>
</organism>
<evidence type="ECO:0000256" key="1">
    <source>
        <dbReference type="ARBA" id="ARBA00004496"/>
    </source>
</evidence>
<dbReference type="PANTHER" id="PTHR10709:SF2">
    <property type="entry name" value="ACTIN-RELATED PROTEIN 2_3 COMPLEX SUBUNIT"/>
    <property type="match status" value="1"/>
</dbReference>
<comment type="caution">
    <text evidence="6">The sequence shown here is derived from an EMBL/GenBank/DDBJ whole genome shotgun (WGS) entry which is preliminary data.</text>
</comment>
<accession>A0AAW0Y104</accession>
<evidence type="ECO:0000256" key="4">
    <source>
        <dbReference type="ARBA" id="ARBA00022737"/>
    </source>
</evidence>
<dbReference type="InterPro" id="IPR017383">
    <property type="entry name" value="ARPC1"/>
</dbReference>
<sequence>MAKTQLKTEYLPFTSVTRVSLNSLVAVGHECCPMLYSVDDTGKLTFVTKLDVAQKKETDSLSAMRKFQSLDRPACSNQSDTTLATVHQNTITGVAIYVGDTLGCKAISTCGADSQLVIWN</sequence>
<evidence type="ECO:0000313" key="7">
    <source>
        <dbReference type="Proteomes" id="UP001445076"/>
    </source>
</evidence>
<evidence type="ECO:0000256" key="5">
    <source>
        <dbReference type="ARBA" id="ARBA00023212"/>
    </source>
</evidence>
<keyword evidence="4" id="KW-0677">Repeat</keyword>
<evidence type="ECO:0000256" key="3">
    <source>
        <dbReference type="ARBA" id="ARBA00022574"/>
    </source>
</evidence>
<dbReference type="PANTHER" id="PTHR10709">
    <property type="entry name" value="ACTIN-RELATED PROTEIN 2/3 COMPLEX SUBUNIT 1"/>
    <property type="match status" value="1"/>
</dbReference>
<dbReference type="GO" id="GO:0005737">
    <property type="term" value="C:cytoplasm"/>
    <property type="evidence" value="ECO:0007669"/>
    <property type="project" value="UniProtKB-SubCell"/>
</dbReference>
<dbReference type="Proteomes" id="UP001445076">
    <property type="component" value="Unassembled WGS sequence"/>
</dbReference>
<protein>
    <submittedName>
        <fullName evidence="6">Uncharacterized protein</fullName>
    </submittedName>
</protein>
<dbReference type="AlphaFoldDB" id="A0AAW0Y104"/>
<dbReference type="GO" id="GO:0034314">
    <property type="term" value="P:Arp2/3 complex-mediated actin nucleation"/>
    <property type="evidence" value="ECO:0007669"/>
    <property type="project" value="InterPro"/>
</dbReference>
<feature type="non-terminal residue" evidence="6">
    <location>
        <position position="120"/>
    </location>
</feature>
<dbReference type="GO" id="GO:0051015">
    <property type="term" value="F:actin filament binding"/>
    <property type="evidence" value="ECO:0007669"/>
    <property type="project" value="TreeGrafter"/>
</dbReference>
<keyword evidence="7" id="KW-1185">Reference proteome</keyword>
<evidence type="ECO:0000313" key="6">
    <source>
        <dbReference type="EMBL" id="KAK8745771.1"/>
    </source>
</evidence>
<gene>
    <name evidence="6" type="ORF">OTU49_017386</name>
</gene>
<dbReference type="InterPro" id="IPR015943">
    <property type="entry name" value="WD40/YVTN_repeat-like_dom_sf"/>
</dbReference>
<keyword evidence="2" id="KW-0963">Cytoplasm</keyword>
<dbReference type="Gene3D" id="2.130.10.10">
    <property type="entry name" value="YVTN repeat-like/Quinoprotein amine dehydrogenase"/>
    <property type="match status" value="1"/>
</dbReference>
<reference evidence="6 7" key="1">
    <citation type="journal article" date="2024" name="BMC Genomics">
        <title>Genome assembly of redclaw crayfish (Cherax quadricarinatus) provides insights into its immune adaptation and hypoxia tolerance.</title>
        <authorList>
            <person name="Liu Z."/>
            <person name="Zheng J."/>
            <person name="Li H."/>
            <person name="Fang K."/>
            <person name="Wang S."/>
            <person name="He J."/>
            <person name="Zhou D."/>
            <person name="Weng S."/>
            <person name="Chi M."/>
            <person name="Gu Z."/>
            <person name="He J."/>
            <person name="Li F."/>
            <person name="Wang M."/>
        </authorList>
    </citation>
    <scope>NUCLEOTIDE SEQUENCE [LARGE SCALE GENOMIC DNA]</scope>
    <source>
        <strain evidence="6">ZL_2023a</strain>
    </source>
</reference>